<dbReference type="FunFam" id="3.40.50.300:FF:000006">
    <property type="entry name" value="DNA-binding transcriptional regulator NtrC"/>
    <property type="match status" value="1"/>
</dbReference>
<comment type="caution">
    <text evidence="6">The sequence shown here is derived from an EMBL/GenBank/DDBJ whole genome shotgun (WGS) entry which is preliminary data.</text>
</comment>
<organism evidence="6 7">
    <name type="scientific">Eiseniibacteriota bacterium</name>
    <dbReference type="NCBI Taxonomy" id="2212470"/>
    <lineage>
        <taxon>Bacteria</taxon>
        <taxon>Candidatus Eiseniibacteriota</taxon>
    </lineage>
</organism>
<evidence type="ECO:0000256" key="3">
    <source>
        <dbReference type="PROSITE-ProRule" id="PRU00169"/>
    </source>
</evidence>
<dbReference type="AlphaFoldDB" id="A0A938BR92"/>
<feature type="domain" description="Response regulatory" evidence="5">
    <location>
        <begin position="5"/>
        <end position="119"/>
    </location>
</feature>
<dbReference type="Gene3D" id="1.10.8.60">
    <property type="match status" value="1"/>
</dbReference>
<dbReference type="GO" id="GO:0006355">
    <property type="term" value="P:regulation of DNA-templated transcription"/>
    <property type="evidence" value="ECO:0007669"/>
    <property type="project" value="InterPro"/>
</dbReference>
<reference evidence="6" key="1">
    <citation type="submission" date="2019-03" db="EMBL/GenBank/DDBJ databases">
        <title>Lake Tanganyika Metagenome-Assembled Genomes (MAGs).</title>
        <authorList>
            <person name="Tran P."/>
        </authorList>
    </citation>
    <scope>NUCLEOTIDE SEQUENCE</scope>
    <source>
        <strain evidence="6">M_DeepCast_400m_m2_100</strain>
    </source>
</reference>
<dbReference type="Gene3D" id="3.40.50.300">
    <property type="entry name" value="P-loop containing nucleotide triphosphate hydrolases"/>
    <property type="match status" value="1"/>
</dbReference>
<accession>A0A938BR92</accession>
<name>A0A938BR92_UNCEI</name>
<dbReference type="SMART" id="SM00382">
    <property type="entry name" value="AAA"/>
    <property type="match status" value="1"/>
</dbReference>
<dbReference type="Proteomes" id="UP000748308">
    <property type="component" value="Unassembled WGS sequence"/>
</dbReference>
<evidence type="ECO:0000259" key="5">
    <source>
        <dbReference type="PROSITE" id="PS50110"/>
    </source>
</evidence>
<dbReference type="InterPro" id="IPR027417">
    <property type="entry name" value="P-loop_NTPase"/>
</dbReference>
<dbReference type="InterPro" id="IPR003593">
    <property type="entry name" value="AAA+_ATPase"/>
</dbReference>
<keyword evidence="3" id="KW-0597">Phosphoprotein</keyword>
<dbReference type="InterPro" id="IPR002078">
    <property type="entry name" value="Sigma_54_int"/>
</dbReference>
<dbReference type="GO" id="GO:0000160">
    <property type="term" value="P:phosphorelay signal transduction system"/>
    <property type="evidence" value="ECO:0007669"/>
    <property type="project" value="InterPro"/>
</dbReference>
<dbReference type="SUPFAM" id="SSF52540">
    <property type="entry name" value="P-loop containing nucleoside triphosphate hydrolases"/>
    <property type="match status" value="1"/>
</dbReference>
<keyword evidence="2" id="KW-0067">ATP-binding</keyword>
<evidence type="ECO:0000256" key="2">
    <source>
        <dbReference type="ARBA" id="ARBA00022840"/>
    </source>
</evidence>
<dbReference type="PROSITE" id="PS50045">
    <property type="entry name" value="SIGMA54_INTERACT_4"/>
    <property type="match status" value="1"/>
</dbReference>
<dbReference type="InterPro" id="IPR025662">
    <property type="entry name" value="Sigma_54_int_dom_ATP-bd_1"/>
</dbReference>
<feature type="non-terminal residue" evidence="6">
    <location>
        <position position="349"/>
    </location>
</feature>
<dbReference type="CDD" id="cd00009">
    <property type="entry name" value="AAA"/>
    <property type="match status" value="1"/>
</dbReference>
<dbReference type="Gene3D" id="3.40.50.2300">
    <property type="match status" value="1"/>
</dbReference>
<evidence type="ECO:0000256" key="1">
    <source>
        <dbReference type="ARBA" id="ARBA00022741"/>
    </source>
</evidence>
<dbReference type="GO" id="GO:0005524">
    <property type="term" value="F:ATP binding"/>
    <property type="evidence" value="ECO:0007669"/>
    <property type="project" value="UniProtKB-KW"/>
</dbReference>
<dbReference type="Pfam" id="PF00072">
    <property type="entry name" value="Response_reg"/>
    <property type="match status" value="1"/>
</dbReference>
<dbReference type="EMBL" id="VGIY01000263">
    <property type="protein sequence ID" value="MBM3318105.1"/>
    <property type="molecule type" value="Genomic_DNA"/>
</dbReference>
<protein>
    <submittedName>
        <fullName evidence="6">Sigma-54-dependent Fis family transcriptional regulator</fullName>
    </submittedName>
</protein>
<proteinExistence type="predicted"/>
<gene>
    <name evidence="6" type="ORF">FJY75_09665</name>
</gene>
<feature type="modified residue" description="4-aspartylphosphate" evidence="3">
    <location>
        <position position="54"/>
    </location>
</feature>
<evidence type="ECO:0000259" key="4">
    <source>
        <dbReference type="PROSITE" id="PS50045"/>
    </source>
</evidence>
<evidence type="ECO:0000313" key="6">
    <source>
        <dbReference type="EMBL" id="MBM3318105.1"/>
    </source>
</evidence>
<dbReference type="PROSITE" id="PS00675">
    <property type="entry name" value="SIGMA54_INTERACT_1"/>
    <property type="match status" value="1"/>
</dbReference>
<dbReference type="SUPFAM" id="SSF52172">
    <property type="entry name" value="CheY-like"/>
    <property type="match status" value="1"/>
</dbReference>
<keyword evidence="1" id="KW-0547">Nucleotide-binding</keyword>
<dbReference type="SMART" id="SM00448">
    <property type="entry name" value="REC"/>
    <property type="match status" value="1"/>
</dbReference>
<dbReference type="PANTHER" id="PTHR32071:SF113">
    <property type="entry name" value="ALGINATE BIOSYNTHESIS TRANSCRIPTIONAL REGULATORY PROTEIN ALGB"/>
    <property type="match status" value="1"/>
</dbReference>
<dbReference type="PANTHER" id="PTHR32071">
    <property type="entry name" value="TRANSCRIPTIONAL REGULATORY PROTEIN"/>
    <property type="match status" value="1"/>
</dbReference>
<feature type="domain" description="Sigma-54 factor interaction" evidence="4">
    <location>
        <begin position="144"/>
        <end position="349"/>
    </location>
</feature>
<dbReference type="Pfam" id="PF00158">
    <property type="entry name" value="Sigma54_activat"/>
    <property type="match status" value="1"/>
</dbReference>
<evidence type="ECO:0000313" key="7">
    <source>
        <dbReference type="Proteomes" id="UP000748308"/>
    </source>
</evidence>
<dbReference type="PROSITE" id="PS50110">
    <property type="entry name" value="RESPONSE_REGULATORY"/>
    <property type="match status" value="1"/>
</dbReference>
<sequence>MKRVKVLIIDDEALVRRSMRRVLGDAGYEVVDAAGVEEGFRAFEAERPQVVVLDVRLPDGSGLDLLPRLRRADPAVKVVMVTAFGETADVVRAMKLGAADFLKKPYDLEELEHAVRSAARSLARDRQLKVYRTRDRARYARRQMIGRSPQMLALQEMIRKVALSETTSVLLMGESGTGKELVARAIHFQSARRDAPLMEVNCSSFQESLLENELFGHERGAFTGANYLKRGIVELCDGGTLFLDEVSETPAKVQAKLLRFIDNQSFMRVGGNADLSVDIRLIAASNADLAELIAAGRFRQDLYFRLKVVSIVLPPLRERGEDILLLARAFLERFGAKFRKEFGGIDPAA</sequence>
<dbReference type="InterPro" id="IPR001789">
    <property type="entry name" value="Sig_transdc_resp-reg_receiver"/>
</dbReference>
<dbReference type="InterPro" id="IPR011006">
    <property type="entry name" value="CheY-like_superfamily"/>
</dbReference>